<dbReference type="InterPro" id="IPR014030">
    <property type="entry name" value="Ketoacyl_synth_N"/>
</dbReference>
<dbReference type="PROSITE" id="PS52004">
    <property type="entry name" value="KS3_2"/>
    <property type="match status" value="1"/>
</dbReference>
<gene>
    <name evidence="4" type="ORF">AC626_18580</name>
</gene>
<evidence type="ECO:0000313" key="4">
    <source>
        <dbReference type="EMBL" id="KNC66184.1"/>
    </source>
</evidence>
<dbReference type="PANTHER" id="PTHR43775">
    <property type="entry name" value="FATTY ACID SYNTHASE"/>
    <property type="match status" value="1"/>
</dbReference>
<dbReference type="InterPro" id="IPR020841">
    <property type="entry name" value="PKS_Beta-ketoAc_synthase_dom"/>
</dbReference>
<protein>
    <submittedName>
        <fullName evidence="4">3-ketoacyl-ACP synthase</fullName>
    </submittedName>
</protein>
<sequence>MSRPPTSPLAIVGIGCALPNGMNFADLAKQGTLNPSQFTHPFGWSVAAEPLRGGQVHTDNFDYKKFSIPPLFRKAVSRETRMALLAAEEALNQLNLSETLRDHCDQLCATHMASDAAYRNATKVTALRTLGEQLADTDSAQMRIDEYKQALAGTFGATSHDRVGEMASTIPARIAHFAHTRGKCQTLDGGDLGGLRLLQAAQDNFRYADSQLAVLTSIQCFHHQPQAEILHHQGISTQQPWLEGAISLVVCPVTMAEQQGWPVLMQLGTVTTTATEQEAARYFAGASQVFYQLLEMHLNQATRCAGAATFGPHWQISQAVSDGDTNASDDQVAITQYCPITALGEDKARFWHTLANGDDLLRSQSAQQLNASAFVRATPQKLSTYIDQAMSFDSHNPCDQALNKPMMPAKKARLDVSQLRLLNATESVEIGEFKRPAVILACNLSLNADRQLGACALWDQLPAAPTHLPKPTPPPINRWSWYGATGLGGARLLAEHLKIPHADCIAIEAACASSIAALHNAVRGLQSGRYDGIVLAGIETATLERDLVLCGAQMMLSATRIRPFAKGADGFTPGDGGGLFVLQAKSDVTHAIAHIDAISGSCDSRSMTAPDPQGQALAMYKTLQLASVNPEQVQYLETHGTGTTLGDQAELESLCAAYRREHTQPLYLGSGKYNFGHCFAGAGAISLAKMLAALEHGCMPPTPILGELNDALPFENIPAEVPQQAQPWPLLDTQQRIGAINAFGTGGINYHLTLIHAHSQESL</sequence>
<dbReference type="GO" id="GO:0006633">
    <property type="term" value="P:fatty acid biosynthetic process"/>
    <property type="evidence" value="ECO:0007669"/>
    <property type="project" value="TreeGrafter"/>
</dbReference>
<evidence type="ECO:0000256" key="2">
    <source>
        <dbReference type="RuleBase" id="RU003694"/>
    </source>
</evidence>
<dbReference type="GO" id="GO:0004312">
    <property type="term" value="F:fatty acid synthase activity"/>
    <property type="evidence" value="ECO:0007669"/>
    <property type="project" value="TreeGrafter"/>
</dbReference>
<comment type="caution">
    <text evidence="4">The sequence shown here is derived from an EMBL/GenBank/DDBJ whole genome shotgun (WGS) entry which is preliminary data.</text>
</comment>
<accession>A0A0L0EP49</accession>
<name>A0A0L0EP49_9GAMM</name>
<dbReference type="AlphaFoldDB" id="A0A0L0EP49"/>
<dbReference type="SUPFAM" id="SSF53901">
    <property type="entry name" value="Thiolase-like"/>
    <property type="match status" value="3"/>
</dbReference>
<comment type="similarity">
    <text evidence="2">Belongs to the thiolase-like superfamily. Beta-ketoacyl-ACP synthases family.</text>
</comment>
<dbReference type="PATRIC" id="fig|43658.6.peg.1268"/>
<dbReference type="Gene3D" id="3.40.47.10">
    <property type="match status" value="2"/>
</dbReference>
<dbReference type="Pfam" id="PF00109">
    <property type="entry name" value="ketoacyl-synt"/>
    <property type="match status" value="2"/>
</dbReference>
<dbReference type="InterPro" id="IPR014031">
    <property type="entry name" value="Ketoacyl_synth_C"/>
</dbReference>
<dbReference type="SMART" id="SM00825">
    <property type="entry name" value="PKS_KS"/>
    <property type="match status" value="1"/>
</dbReference>
<dbReference type="EMBL" id="LFZX01000178">
    <property type="protein sequence ID" value="KNC66184.1"/>
    <property type="molecule type" value="Genomic_DNA"/>
</dbReference>
<evidence type="ECO:0000259" key="3">
    <source>
        <dbReference type="PROSITE" id="PS52004"/>
    </source>
</evidence>
<dbReference type="CDD" id="cd00833">
    <property type="entry name" value="PKS"/>
    <property type="match status" value="1"/>
</dbReference>
<proteinExistence type="inferred from homology"/>
<feature type="domain" description="Ketosynthase family 3 (KS3)" evidence="3">
    <location>
        <begin position="329"/>
        <end position="756"/>
    </location>
</feature>
<dbReference type="Proteomes" id="UP000036850">
    <property type="component" value="Unassembled WGS sequence"/>
</dbReference>
<organism evidence="4 5">
    <name type="scientific">Pseudoalteromonas rubra</name>
    <dbReference type="NCBI Taxonomy" id="43658"/>
    <lineage>
        <taxon>Bacteria</taxon>
        <taxon>Pseudomonadati</taxon>
        <taxon>Pseudomonadota</taxon>
        <taxon>Gammaproteobacteria</taxon>
        <taxon>Alteromonadales</taxon>
        <taxon>Pseudoalteromonadaceae</taxon>
        <taxon>Pseudoalteromonas</taxon>
    </lineage>
</organism>
<dbReference type="InterPro" id="IPR016039">
    <property type="entry name" value="Thiolase-like"/>
</dbReference>
<dbReference type="InterPro" id="IPR050091">
    <property type="entry name" value="PKS_NRPS_Biosynth_Enz"/>
</dbReference>
<dbReference type="PANTHER" id="PTHR43775:SF51">
    <property type="entry name" value="INACTIVE PHENOLPHTHIOCEROL SYNTHESIS POLYKETIDE SYNTHASE TYPE I PKS1-RELATED"/>
    <property type="match status" value="1"/>
</dbReference>
<keyword evidence="1 2" id="KW-0808">Transferase</keyword>
<reference evidence="5" key="1">
    <citation type="submission" date="2015-07" db="EMBL/GenBank/DDBJ databases">
        <title>Draft genome sequence of a Pseudoalteromonas rubra strain, OCN096, isolated from Kaneohe Bay, Oahu, Hawaii.</title>
        <authorList>
            <person name="Beurmann S."/>
            <person name="Ushijima B."/>
            <person name="Belcaid M."/>
            <person name="Callahan S.M."/>
            <person name="Aeby G.S."/>
        </authorList>
    </citation>
    <scope>NUCLEOTIDE SEQUENCE [LARGE SCALE GENOMIC DNA]</scope>
    <source>
        <strain evidence="5">OCN096</strain>
    </source>
</reference>
<dbReference type="PROSITE" id="PS51257">
    <property type="entry name" value="PROKAR_LIPOPROTEIN"/>
    <property type="match status" value="1"/>
</dbReference>
<evidence type="ECO:0000256" key="1">
    <source>
        <dbReference type="ARBA" id="ARBA00022679"/>
    </source>
</evidence>
<evidence type="ECO:0000313" key="5">
    <source>
        <dbReference type="Proteomes" id="UP000036850"/>
    </source>
</evidence>
<dbReference type="OrthoDB" id="9778690at2"/>
<dbReference type="Pfam" id="PF02801">
    <property type="entry name" value="Ketoacyl-synt_C"/>
    <property type="match status" value="1"/>
</dbReference>